<evidence type="ECO:0000313" key="2">
    <source>
        <dbReference type="Proteomes" id="UP001348369"/>
    </source>
</evidence>
<proteinExistence type="predicted"/>
<name>A0ACD4ZYC9_9ACTN</name>
<reference evidence="1" key="1">
    <citation type="submission" date="2022-10" db="EMBL/GenBank/DDBJ databases">
        <title>The complete genomes of actinobacterial strains from the NBC collection.</title>
        <authorList>
            <person name="Joergensen T.S."/>
            <person name="Alvarez Arevalo M."/>
            <person name="Sterndorff E.B."/>
            <person name="Faurdal D."/>
            <person name="Vuksanovic O."/>
            <person name="Mourched A.-S."/>
            <person name="Charusanti P."/>
            <person name="Shaw S."/>
            <person name="Blin K."/>
            <person name="Weber T."/>
        </authorList>
    </citation>
    <scope>NUCLEOTIDE SEQUENCE</scope>
    <source>
        <strain evidence="1">NBC 01771</strain>
    </source>
</reference>
<gene>
    <name evidence="1" type="ORF">OG835_39150</name>
</gene>
<accession>A0ACD4ZYC9</accession>
<evidence type="ECO:0000313" key="1">
    <source>
        <dbReference type="EMBL" id="WSC03374.1"/>
    </source>
</evidence>
<keyword evidence="2" id="KW-1185">Reference proteome</keyword>
<protein>
    <submittedName>
        <fullName evidence="1">Nitroreductase</fullName>
    </submittedName>
</protein>
<organism evidence="1 2">
    <name type="scientific">Streptomyces scopuliridis</name>
    <dbReference type="NCBI Taxonomy" id="452529"/>
    <lineage>
        <taxon>Bacteria</taxon>
        <taxon>Bacillati</taxon>
        <taxon>Actinomycetota</taxon>
        <taxon>Actinomycetes</taxon>
        <taxon>Kitasatosporales</taxon>
        <taxon>Streptomycetaceae</taxon>
        <taxon>Streptomyces</taxon>
    </lineage>
</organism>
<dbReference type="EMBL" id="CP109109">
    <property type="protein sequence ID" value="WSC03374.1"/>
    <property type="molecule type" value="Genomic_DNA"/>
</dbReference>
<sequence length="330" mass="35676">MVSARTLDDGIVAGLVRDATAAPSMHNAQPWRFHYTRGTRTFGLYADRARALPHADPSTRGLHIGCGAALLNLRVAAAHAGLSAVTALLPVAASPEFVATVHVEEPSGRPTDGLAVLYPAIHDRHTSRYPFTSRLIPDEVRCALGEAAHSEDAFLTFPTGAHLRTVLDVIRDAEGYDHMDADREAETARWTRNATTAASADGIPDYAFGPIKRGGAAPARDFAGSAPVKNRAWADFEETPQLAVVSTETDEPGDWLRAGQAMERVLLTATLHRLSTSFATQPLEWPELRWVLRDPVSGTGHVQMVIRLGYGPTGARTPRRPVEDVLTVED</sequence>
<dbReference type="Proteomes" id="UP001348369">
    <property type="component" value="Chromosome"/>
</dbReference>